<reference evidence="2" key="1">
    <citation type="submission" date="2025-08" db="UniProtKB">
        <authorList>
            <consortium name="Ensembl"/>
        </authorList>
    </citation>
    <scope>IDENTIFICATION</scope>
</reference>
<evidence type="ECO:0000313" key="2">
    <source>
        <dbReference type="Ensembl" id="ENSCCRP00020115424.1"/>
    </source>
</evidence>
<dbReference type="InterPro" id="IPR052035">
    <property type="entry name" value="ZnF_BED_domain_contain"/>
</dbReference>
<dbReference type="InterPro" id="IPR012337">
    <property type="entry name" value="RNaseH-like_sf"/>
</dbReference>
<dbReference type="GO" id="GO:0046983">
    <property type="term" value="F:protein dimerization activity"/>
    <property type="evidence" value="ECO:0007669"/>
    <property type="project" value="InterPro"/>
</dbReference>
<dbReference type="PANTHER" id="PTHR46481:SF9">
    <property type="entry name" value="ZINC FINGER BED DOMAIN-CONTAINING PROTEIN 1-LIKE"/>
    <property type="match status" value="1"/>
</dbReference>
<protein>
    <recommendedName>
        <fullName evidence="1">HAT C-terminal dimerisation domain-containing protein</fullName>
    </recommendedName>
</protein>
<evidence type="ECO:0000313" key="3">
    <source>
        <dbReference type="Proteomes" id="UP000694701"/>
    </source>
</evidence>
<organism evidence="2 3">
    <name type="scientific">Cyprinus carpio</name>
    <name type="common">Common carp</name>
    <dbReference type="NCBI Taxonomy" id="7962"/>
    <lineage>
        <taxon>Eukaryota</taxon>
        <taxon>Metazoa</taxon>
        <taxon>Chordata</taxon>
        <taxon>Craniata</taxon>
        <taxon>Vertebrata</taxon>
        <taxon>Euteleostomi</taxon>
        <taxon>Actinopterygii</taxon>
        <taxon>Neopterygii</taxon>
        <taxon>Teleostei</taxon>
        <taxon>Ostariophysi</taxon>
        <taxon>Cypriniformes</taxon>
        <taxon>Cyprinidae</taxon>
        <taxon>Cyprininae</taxon>
        <taxon>Cyprinus</taxon>
    </lineage>
</organism>
<name>A0A8C2KUJ4_CYPCA</name>
<dbReference type="AlphaFoldDB" id="A0A8C2KUJ4"/>
<sequence length="547" mass="61467">MDRYVRTATSCSTEQAAEFLESILNMIVTDMRPLSMVEDDCFKAMISTFNPKYELPSRPFFMKKMEKKYEGIKGKLMKALQETDSVALTTDIWTSVATEAYLGVTCHYLGEDWEMLSHCLTTMPLEERHTAANIAKWIEDVIAKFDIPPEKIKAVVHDNGANVVAAAKILQGRHGWASVRCAGHTLNLVVQSSLKIHQAISKCVASVRCLVEHFKKSELACTKLKEKQKQMGTETYMLVQDVCTRWNSTYQILSRLLKQRWPVTATLSDPAVTQRAKHYLDLKPEQWSLIEELCQVLEPFEAATVFLTGQQYITLSALPQLVHNLKITVQSPNPETAPVRSFQAHATEQITARWQGLTEFTPESPNITLLATALDPRFQKLKFLTADQVFKVQSTVQTMALVVVDKKQVRQPTASENGASSTAHNSPEAHVKKVTSFLDILGSDSSSSDDEDEEQQLNQAVQKEILMYFGEHPLSKKENPLSWWKMNAARYPTLAKLAKTMLCIPATSTPSERLFSAAGNIASKRRASLSSEHVDMLTFLHCNHMLL</sequence>
<accession>A0A8C2KUJ4</accession>
<dbReference type="Pfam" id="PF05699">
    <property type="entry name" value="Dimer_Tnp_hAT"/>
    <property type="match status" value="1"/>
</dbReference>
<evidence type="ECO:0000259" key="1">
    <source>
        <dbReference type="Pfam" id="PF05699"/>
    </source>
</evidence>
<dbReference type="SUPFAM" id="SSF140996">
    <property type="entry name" value="Hermes dimerisation domain"/>
    <property type="match status" value="1"/>
</dbReference>
<feature type="domain" description="HAT C-terminal dimerisation" evidence="1">
    <location>
        <begin position="467"/>
        <end position="541"/>
    </location>
</feature>
<proteinExistence type="predicted"/>
<dbReference type="Proteomes" id="UP000694701">
    <property type="component" value="Unplaced"/>
</dbReference>
<dbReference type="SUPFAM" id="SSF53098">
    <property type="entry name" value="Ribonuclease H-like"/>
    <property type="match status" value="1"/>
</dbReference>
<dbReference type="InterPro" id="IPR008906">
    <property type="entry name" value="HATC_C_dom"/>
</dbReference>
<dbReference type="PANTHER" id="PTHR46481">
    <property type="entry name" value="ZINC FINGER BED DOMAIN-CONTAINING PROTEIN 4"/>
    <property type="match status" value="1"/>
</dbReference>
<dbReference type="Ensembl" id="ENSCCRT00020125883.1">
    <property type="protein sequence ID" value="ENSCCRP00020115424.1"/>
    <property type="gene ID" value="ENSCCRG00020052100.1"/>
</dbReference>